<dbReference type="VEuPathDB" id="FungiDB:RhiirFUN_005747"/>
<dbReference type="InterPro" id="IPR005821">
    <property type="entry name" value="Ion_trans_dom"/>
</dbReference>
<keyword evidence="5 7" id="KW-0472">Membrane</keyword>
<feature type="transmembrane region" description="Helical" evidence="7">
    <location>
        <begin position="460"/>
        <end position="482"/>
    </location>
</feature>
<name>A0A2N0S7V3_9GLOM</name>
<dbReference type="PANTHER" id="PTHR10582">
    <property type="entry name" value="TRANSIENT RECEPTOR POTENTIAL ION CHANNEL PROTEIN"/>
    <property type="match status" value="1"/>
</dbReference>
<proteinExistence type="predicted"/>
<dbReference type="GO" id="GO:0005886">
    <property type="term" value="C:plasma membrane"/>
    <property type="evidence" value="ECO:0007669"/>
    <property type="project" value="TreeGrafter"/>
</dbReference>
<dbReference type="VEuPathDB" id="FungiDB:FUN_006037"/>
<feature type="transmembrane region" description="Helical" evidence="7">
    <location>
        <begin position="567"/>
        <end position="590"/>
    </location>
</feature>
<dbReference type="VEuPathDB" id="FungiDB:RhiirFUN_003041"/>
<feature type="domain" description="Ion transport" evidence="8">
    <location>
        <begin position="369"/>
        <end position="600"/>
    </location>
</feature>
<feature type="region of interest" description="Disordered" evidence="6">
    <location>
        <begin position="21"/>
        <end position="43"/>
    </location>
</feature>
<keyword evidence="4 7" id="KW-1133">Transmembrane helix</keyword>
<protein>
    <recommendedName>
        <fullName evidence="8">Ion transport domain-containing protein</fullName>
    </recommendedName>
</protein>
<dbReference type="SUPFAM" id="SSF50978">
    <property type="entry name" value="WD40 repeat-like"/>
    <property type="match status" value="1"/>
</dbReference>
<dbReference type="Gene3D" id="1.10.287.70">
    <property type="match status" value="1"/>
</dbReference>
<evidence type="ECO:0000256" key="6">
    <source>
        <dbReference type="SAM" id="MobiDB-lite"/>
    </source>
</evidence>
<evidence type="ECO:0000256" key="2">
    <source>
        <dbReference type="ARBA" id="ARBA00022692"/>
    </source>
</evidence>
<dbReference type="Proteomes" id="UP000232688">
    <property type="component" value="Unassembled WGS sequence"/>
</dbReference>
<dbReference type="InterPro" id="IPR024862">
    <property type="entry name" value="TRPV"/>
</dbReference>
<dbReference type="GO" id="GO:0005216">
    <property type="term" value="F:monoatomic ion channel activity"/>
    <property type="evidence" value="ECO:0007669"/>
    <property type="project" value="InterPro"/>
</dbReference>
<dbReference type="EMBL" id="LLXH01000157">
    <property type="protein sequence ID" value="PKC71632.1"/>
    <property type="molecule type" value="Genomic_DNA"/>
</dbReference>
<evidence type="ECO:0000313" key="10">
    <source>
        <dbReference type="Proteomes" id="UP000232688"/>
    </source>
</evidence>
<gene>
    <name evidence="9" type="ORF">RhiirA1_453278</name>
</gene>
<reference evidence="9 10" key="2">
    <citation type="submission" date="2017-10" db="EMBL/GenBank/DDBJ databases">
        <title>Genome analyses suggest a sexual origin of heterokaryosis in a supposedly ancient asexual fungus.</title>
        <authorList>
            <person name="Corradi N."/>
            <person name="Sedzielewska K."/>
            <person name="Noel J."/>
            <person name="Charron P."/>
            <person name="Farinelli L."/>
            <person name="Marton T."/>
            <person name="Kruger M."/>
            <person name="Pelin A."/>
            <person name="Brachmann A."/>
            <person name="Corradi N."/>
        </authorList>
    </citation>
    <scope>NUCLEOTIDE SEQUENCE [LARGE SCALE GENOMIC DNA]</scope>
    <source>
        <strain evidence="9 10">A1</strain>
    </source>
</reference>
<reference evidence="9 10" key="1">
    <citation type="submission" date="2017-10" db="EMBL/GenBank/DDBJ databases">
        <title>Extensive intraspecific genome diversity in a model arbuscular mycorrhizal fungus.</title>
        <authorList>
            <person name="Chen E.C.H."/>
            <person name="Morin E."/>
            <person name="Baudet D."/>
            <person name="Noel J."/>
            <person name="Ndikumana S."/>
            <person name="Charron P."/>
            <person name="St-Onge C."/>
            <person name="Giorgi J."/>
            <person name="Grigoriev I.V."/>
            <person name="Roux C."/>
            <person name="Martin F.M."/>
            <person name="Corradi N."/>
        </authorList>
    </citation>
    <scope>NUCLEOTIDE SEQUENCE [LARGE SCALE GENOMIC DNA]</scope>
    <source>
        <strain evidence="9 10">A1</strain>
    </source>
</reference>
<evidence type="ECO:0000259" key="8">
    <source>
        <dbReference type="Pfam" id="PF00520"/>
    </source>
</evidence>
<evidence type="ECO:0000256" key="4">
    <source>
        <dbReference type="ARBA" id="ARBA00022989"/>
    </source>
</evidence>
<dbReference type="InterPro" id="IPR036322">
    <property type="entry name" value="WD40_repeat_dom_sf"/>
</dbReference>
<dbReference type="Pfam" id="PF00520">
    <property type="entry name" value="Ion_trans"/>
    <property type="match status" value="1"/>
</dbReference>
<evidence type="ECO:0000256" key="5">
    <source>
        <dbReference type="ARBA" id="ARBA00023136"/>
    </source>
</evidence>
<evidence type="ECO:0000256" key="3">
    <source>
        <dbReference type="ARBA" id="ARBA00022737"/>
    </source>
</evidence>
<evidence type="ECO:0000313" key="9">
    <source>
        <dbReference type="EMBL" id="PKC71632.1"/>
    </source>
</evidence>
<sequence>MDGISVVSVIIDDEIKNNKFNETDENNINDTKDTDEPHNGNPITKINLSSNEKYFVTYSKVDSSIICWNVENVKFSATYMCVSDDKKLVYVEMDNGISELILSSGGKILIYSMQNKDNLWKCKRICKKLIDANLLSISIYDKLYLYLNNSIYEWNLINEKSIKILDIDEEMKYIDRKLIRISSNENLACLRIKSKIIIYSFELEIPIASLDIKNDIQLCKLIKLPALCTLLFSLFSIIPSNEFWDSVMKSCSEKCLNHLKQSPKKFLLFNDSDIIILTEIGLLIYHFNENKKSISLNYFYYMNLCNKEVLSNYYKDVFLKSNLPLPNYDSFKLCDGWVSNIKDNKEFLSKYGVELLLFAIKEHKLLKATIVLGLFHLNFEVRQIIYDPFKWLQDFWNLTDVIAVLLPIGTSIYWLQTDYRNIPILSFTCLFLDIKLIVFLRIFESFGIFFEIILRVGKHIISLLFVLLTIIISFTHAFYILLSPETDFSFKKYMNNNDPNNPWNLVSAYYRVFENGTIDYNPYMIQPPNGNTNMFANYKTALLATYLFLTGDSSALSNWSYVDNPSLAIMFVLFSLFISIYIMNLFIGLINNAIQKADNRVSYLIYKAEILAEIELFYLLPYQRRWNTWFLKYYYANVDIVREKVKEMIREGEWNTDEFSEMKQNLLKNLNINYNPNNNIDYLNSEEKRI</sequence>
<keyword evidence="3" id="KW-0677">Repeat</keyword>
<comment type="caution">
    <text evidence="9">The sequence shown here is derived from an EMBL/GenBank/DDBJ whole genome shotgun (WGS) entry which is preliminary data.</text>
</comment>
<evidence type="ECO:0000256" key="1">
    <source>
        <dbReference type="ARBA" id="ARBA00004141"/>
    </source>
</evidence>
<dbReference type="VEuPathDB" id="FungiDB:RhiirA1_453278"/>
<dbReference type="GO" id="GO:0098703">
    <property type="term" value="P:calcium ion import across plasma membrane"/>
    <property type="evidence" value="ECO:0007669"/>
    <property type="project" value="TreeGrafter"/>
</dbReference>
<comment type="subcellular location">
    <subcellularLocation>
        <location evidence="1">Membrane</location>
        <topology evidence="1">Multi-pass membrane protein</topology>
    </subcellularLocation>
</comment>
<evidence type="ECO:0000256" key="7">
    <source>
        <dbReference type="SAM" id="Phobius"/>
    </source>
</evidence>
<accession>A0A2N0S7V3</accession>
<dbReference type="SUPFAM" id="SSF81324">
    <property type="entry name" value="Voltage-gated potassium channels"/>
    <property type="match status" value="1"/>
</dbReference>
<dbReference type="PANTHER" id="PTHR10582:SF2">
    <property type="entry name" value="INACTIVE"/>
    <property type="match status" value="1"/>
</dbReference>
<keyword evidence="2 7" id="KW-0812">Transmembrane</keyword>
<dbReference type="AlphaFoldDB" id="A0A2N0S7V3"/>
<organism evidence="9 10">
    <name type="scientific">Rhizophagus irregularis</name>
    <dbReference type="NCBI Taxonomy" id="588596"/>
    <lineage>
        <taxon>Eukaryota</taxon>
        <taxon>Fungi</taxon>
        <taxon>Fungi incertae sedis</taxon>
        <taxon>Mucoromycota</taxon>
        <taxon>Glomeromycotina</taxon>
        <taxon>Glomeromycetes</taxon>
        <taxon>Glomerales</taxon>
        <taxon>Glomeraceae</taxon>
        <taxon>Rhizophagus</taxon>
    </lineage>
</organism>